<proteinExistence type="predicted"/>
<name>A0A218P774_9EURY</name>
<dbReference type="AlphaFoldDB" id="A0A218P774"/>
<keyword evidence="3" id="KW-1185">Reference proteome</keyword>
<evidence type="ECO:0000256" key="1">
    <source>
        <dbReference type="SAM" id="Phobius"/>
    </source>
</evidence>
<gene>
    <name evidence="2" type="ORF">A3L08_04495</name>
</gene>
<keyword evidence="1" id="KW-0472">Membrane</keyword>
<feature type="transmembrane region" description="Helical" evidence="1">
    <location>
        <begin position="59"/>
        <end position="81"/>
    </location>
</feature>
<organism evidence="2 3">
    <name type="scientific">Thermococcus pacificus</name>
    <dbReference type="NCBI Taxonomy" id="71998"/>
    <lineage>
        <taxon>Archaea</taxon>
        <taxon>Methanobacteriati</taxon>
        <taxon>Methanobacteriota</taxon>
        <taxon>Thermococci</taxon>
        <taxon>Thermococcales</taxon>
        <taxon>Thermococcaceae</taxon>
        <taxon>Thermococcus</taxon>
    </lineage>
</organism>
<dbReference type="KEGG" id="tpaf:A3L08_04495"/>
<protein>
    <submittedName>
        <fullName evidence="2">Amino acid permease</fullName>
    </submittedName>
</protein>
<feature type="transmembrane region" description="Helical" evidence="1">
    <location>
        <begin position="117"/>
        <end position="135"/>
    </location>
</feature>
<dbReference type="Proteomes" id="UP000197418">
    <property type="component" value="Chromosome"/>
</dbReference>
<evidence type="ECO:0000313" key="2">
    <source>
        <dbReference type="EMBL" id="ASJ06633.1"/>
    </source>
</evidence>
<evidence type="ECO:0000313" key="3">
    <source>
        <dbReference type="Proteomes" id="UP000197418"/>
    </source>
</evidence>
<keyword evidence="1" id="KW-0812">Transmembrane</keyword>
<reference evidence="2 3" key="1">
    <citation type="submission" date="2016-04" db="EMBL/GenBank/DDBJ databases">
        <title>Complete genome sequence of Thermococcus pacificus type strain P4.</title>
        <authorList>
            <person name="Oger P.M."/>
        </authorList>
    </citation>
    <scope>NUCLEOTIDE SEQUENCE [LARGE SCALE GENOMIC DNA]</scope>
    <source>
        <strain evidence="2 3">P-4</strain>
    </source>
</reference>
<accession>A0A218P774</accession>
<feature type="transmembrane region" description="Helical" evidence="1">
    <location>
        <begin position="88"/>
        <end position="105"/>
    </location>
</feature>
<sequence length="136" mass="14698">MRVLSFLTSLLVALSFLLPWLRPPSGELTFLHILNEIVTSPNGFEGAFWWLNPSSTGSIFTYVAFFAGLFMILLGVFFGLLGGRLGPGVGLVGMLLFTVIAWYFYGGGFLEILGEGYLLALGSFVAGFLLAGGKYL</sequence>
<dbReference type="OrthoDB" id="101282at2157"/>
<keyword evidence="1" id="KW-1133">Transmembrane helix</keyword>
<dbReference type="EMBL" id="CP015102">
    <property type="protein sequence ID" value="ASJ06633.1"/>
    <property type="molecule type" value="Genomic_DNA"/>
</dbReference>